<protein>
    <recommendedName>
        <fullName evidence="4">GerMN domain-containing protein</fullName>
    </recommendedName>
</protein>
<accession>A0ABS7ZHA5</accession>
<dbReference type="EMBL" id="JAIXCQ010000007">
    <property type="protein sequence ID" value="MCA5893872.1"/>
    <property type="molecule type" value="Genomic_DNA"/>
</dbReference>
<evidence type="ECO:0000313" key="3">
    <source>
        <dbReference type="Proteomes" id="UP001319870"/>
    </source>
</evidence>
<feature type="compositionally biased region" description="Basic residues" evidence="1">
    <location>
        <begin position="14"/>
        <end position="23"/>
    </location>
</feature>
<comment type="caution">
    <text evidence="2">The sequence shown here is derived from an EMBL/GenBank/DDBJ whole genome shotgun (WGS) entry which is preliminary data.</text>
</comment>
<evidence type="ECO:0008006" key="4">
    <source>
        <dbReference type="Google" id="ProtNLM"/>
    </source>
</evidence>
<feature type="region of interest" description="Disordered" evidence="1">
    <location>
        <begin position="1"/>
        <end position="33"/>
    </location>
</feature>
<feature type="region of interest" description="Disordered" evidence="1">
    <location>
        <begin position="48"/>
        <end position="106"/>
    </location>
</feature>
<gene>
    <name evidence="2" type="ORF">LEP48_10985</name>
</gene>
<evidence type="ECO:0000313" key="2">
    <source>
        <dbReference type="EMBL" id="MCA5893872.1"/>
    </source>
</evidence>
<reference evidence="2 3" key="1">
    <citation type="submission" date="2021-09" db="EMBL/GenBank/DDBJ databases">
        <title>Isoptericola luteus sp. nov., a novel bacterium isolated from Harbin, the capital city of Heilongjiang province.</title>
        <authorList>
            <person name="Li J."/>
        </authorList>
    </citation>
    <scope>NUCLEOTIDE SEQUENCE [LARGE SCALE GENOMIC DNA]</scope>
    <source>
        <strain evidence="2 3">NEAU-Y5</strain>
    </source>
</reference>
<name>A0ABS7ZHA5_9MICO</name>
<organism evidence="2 3">
    <name type="scientific">Isoptericola luteus</name>
    <dbReference type="NCBI Taxonomy" id="2879484"/>
    <lineage>
        <taxon>Bacteria</taxon>
        <taxon>Bacillati</taxon>
        <taxon>Actinomycetota</taxon>
        <taxon>Actinomycetes</taxon>
        <taxon>Micrococcales</taxon>
        <taxon>Promicromonosporaceae</taxon>
        <taxon>Isoptericola</taxon>
    </lineage>
</organism>
<dbReference type="Proteomes" id="UP001319870">
    <property type="component" value="Unassembled WGS sequence"/>
</dbReference>
<dbReference type="RefSeq" id="WP_225565641.1">
    <property type="nucleotide sequence ID" value="NZ_JAIXCQ010000007.1"/>
</dbReference>
<evidence type="ECO:0000256" key="1">
    <source>
        <dbReference type="SAM" id="MobiDB-lite"/>
    </source>
</evidence>
<proteinExistence type="predicted"/>
<sequence length="214" mass="21912">MLPPNARSSDRARGARRARRARRARDPQPAARRAGVLLGLTAVLLAGGCAPSDDGADTSRDDGSGLGVRGEPGSASPGPVAEPDAPASLPTFDPTTTVGTYAEGFPRDLLGAPDDATVLASSATPTDGRLTDVTLNLATSRSTQEAIDQLAGKLLDEGFDESPSAAFSGLTAQTTYTRTKKAEKPVTETVLLGVLDTGDQRLVTVSGSVLVPSD</sequence>
<keyword evidence="3" id="KW-1185">Reference proteome</keyword>